<dbReference type="InterPro" id="IPR000568">
    <property type="entry name" value="ATP_synth_F0_asu"/>
</dbReference>
<dbReference type="GO" id="GO:0046933">
    <property type="term" value="F:proton-transporting ATP synthase activity, rotational mechanism"/>
    <property type="evidence" value="ECO:0007669"/>
    <property type="project" value="TreeGrafter"/>
</dbReference>
<keyword evidence="5 12" id="KW-0812">Transmembrane</keyword>
<dbReference type="GO" id="GO:0005743">
    <property type="term" value="C:mitochondrial inner membrane"/>
    <property type="evidence" value="ECO:0007669"/>
    <property type="project" value="UniProtKB-SubCell"/>
</dbReference>
<comment type="similarity">
    <text evidence="2">Belongs to the ATPase A chain family.</text>
</comment>
<comment type="subcellular location">
    <subcellularLocation>
        <location evidence="1">Membrane</location>
        <topology evidence="1">Multi-pass membrane protein</topology>
    </subcellularLocation>
    <subcellularLocation>
        <location evidence="11">Mitochondrion inner membrane</location>
        <topology evidence="11">Multi-pass membrane protein</topology>
    </subcellularLocation>
</comment>
<evidence type="ECO:0000313" key="13">
    <source>
        <dbReference type="EMBL" id="QGZ10080.1"/>
    </source>
</evidence>
<dbReference type="PRINTS" id="PR00123">
    <property type="entry name" value="ATPASEA"/>
</dbReference>
<geneLocation type="mitochondrion" evidence="13"/>
<dbReference type="InterPro" id="IPR045083">
    <property type="entry name" value="ATP_synth_F0_asu_bact/mt"/>
</dbReference>
<dbReference type="Pfam" id="PF00119">
    <property type="entry name" value="ATP-synt_A"/>
    <property type="match status" value="1"/>
</dbReference>
<evidence type="ECO:0000256" key="1">
    <source>
        <dbReference type="ARBA" id="ARBA00004141"/>
    </source>
</evidence>
<keyword evidence="4" id="KW-0138">CF(0)</keyword>
<keyword evidence="13" id="KW-0496">Mitochondrion</keyword>
<keyword evidence="6" id="KW-0375">Hydrogen ion transport</keyword>
<accession>A0A6B9IVX9</accession>
<protein>
    <recommendedName>
        <fullName evidence="11">ATP synthase subunit a</fullName>
    </recommendedName>
</protein>
<proteinExistence type="inferred from homology"/>
<keyword evidence="8" id="KW-0406">Ion transport</keyword>
<feature type="transmembrane region" description="Helical" evidence="12">
    <location>
        <begin position="12"/>
        <end position="34"/>
    </location>
</feature>
<evidence type="ECO:0000256" key="3">
    <source>
        <dbReference type="ARBA" id="ARBA00022448"/>
    </source>
</evidence>
<dbReference type="PANTHER" id="PTHR11410">
    <property type="entry name" value="ATP SYNTHASE SUBUNIT A"/>
    <property type="match status" value="1"/>
</dbReference>
<evidence type="ECO:0000256" key="7">
    <source>
        <dbReference type="ARBA" id="ARBA00022989"/>
    </source>
</evidence>
<keyword evidence="9 12" id="KW-0472">Membrane</keyword>
<evidence type="ECO:0000256" key="5">
    <source>
        <dbReference type="ARBA" id="ARBA00022692"/>
    </source>
</evidence>
<keyword evidence="10" id="KW-0066">ATP synthesis</keyword>
<dbReference type="SUPFAM" id="SSF81336">
    <property type="entry name" value="F1F0 ATP synthase subunit A"/>
    <property type="match status" value="1"/>
</dbReference>
<evidence type="ECO:0000256" key="6">
    <source>
        <dbReference type="ARBA" id="ARBA00022781"/>
    </source>
</evidence>
<evidence type="ECO:0000256" key="12">
    <source>
        <dbReference type="SAM" id="Phobius"/>
    </source>
</evidence>
<sequence>MNLFSTFDPCTGLFSLNWMSTILFIFILPKSFWIKNNKNKLMLMFVTTMLIKEMLSLTKNKSIPMIMLSLFMLILMNNMMGLLPYVFTSSSQIVFSLSLALPMWLSFMLFGWTKKTNMMLAHLVPTGTPSILMPFMVMIETVSNIIRPGSLAVRLSANMIAGHLLMSLLGNNTSKSMMLMSMSMMVFMMLIMFELAVAIIQAYVFMTLSTLYSSEI</sequence>
<keyword evidence="7 12" id="KW-1133">Transmembrane helix</keyword>
<feature type="transmembrane region" description="Helical" evidence="12">
    <location>
        <begin position="151"/>
        <end position="170"/>
    </location>
</feature>
<dbReference type="Gene3D" id="1.20.120.220">
    <property type="entry name" value="ATP synthase, F0 complex, subunit A"/>
    <property type="match status" value="1"/>
</dbReference>
<dbReference type="InterPro" id="IPR035908">
    <property type="entry name" value="F0_ATP_A_sf"/>
</dbReference>
<organism evidence="13">
    <name type="scientific">Oncopsis nigrofasciata</name>
    <dbReference type="NCBI Taxonomy" id="2689619"/>
    <lineage>
        <taxon>Eukaryota</taxon>
        <taxon>Metazoa</taxon>
        <taxon>Ecdysozoa</taxon>
        <taxon>Arthropoda</taxon>
        <taxon>Hexapoda</taxon>
        <taxon>Insecta</taxon>
        <taxon>Pterygota</taxon>
        <taxon>Neoptera</taxon>
        <taxon>Paraneoptera</taxon>
        <taxon>Hemiptera</taxon>
        <taxon>Auchenorrhyncha</taxon>
        <taxon>Membracoidea</taxon>
        <taxon>Cicadellidae</taxon>
        <taxon>Eurymelinae</taxon>
        <taxon>Macropsini</taxon>
        <taxon>Oncopsis</taxon>
    </lineage>
</organism>
<gene>
    <name evidence="13" type="primary">ATP6</name>
</gene>
<dbReference type="NCBIfam" id="TIGR01131">
    <property type="entry name" value="ATP_synt_6_or_A"/>
    <property type="match status" value="1"/>
</dbReference>
<evidence type="ECO:0000256" key="9">
    <source>
        <dbReference type="ARBA" id="ARBA00023136"/>
    </source>
</evidence>
<reference evidence="13" key="1">
    <citation type="submission" date="2018-01" db="EMBL/GenBank/DDBJ databases">
        <authorList>
            <person name="Dai R.H."/>
            <person name="Wang J.J."/>
        </authorList>
    </citation>
    <scope>NUCLEOTIDE SEQUENCE</scope>
</reference>
<name>A0A6B9IVX9_9HEMI</name>
<feature type="transmembrane region" description="Helical" evidence="12">
    <location>
        <begin position="182"/>
        <end position="206"/>
    </location>
</feature>
<evidence type="ECO:0000256" key="4">
    <source>
        <dbReference type="ARBA" id="ARBA00022547"/>
    </source>
</evidence>
<feature type="transmembrane region" description="Helical" evidence="12">
    <location>
        <begin position="65"/>
        <end position="87"/>
    </location>
</feature>
<keyword evidence="3" id="KW-0813">Transport</keyword>
<evidence type="ECO:0000256" key="2">
    <source>
        <dbReference type="ARBA" id="ARBA00006810"/>
    </source>
</evidence>
<evidence type="ECO:0000256" key="10">
    <source>
        <dbReference type="ARBA" id="ARBA00023310"/>
    </source>
</evidence>
<dbReference type="PANTHER" id="PTHR11410:SF0">
    <property type="entry name" value="ATP SYNTHASE SUBUNIT A"/>
    <property type="match status" value="1"/>
</dbReference>
<dbReference type="PROSITE" id="PS00449">
    <property type="entry name" value="ATPASE_A"/>
    <property type="match status" value="1"/>
</dbReference>
<dbReference type="InterPro" id="IPR023011">
    <property type="entry name" value="ATP_synth_F0_asu_AS"/>
</dbReference>
<feature type="transmembrane region" description="Helical" evidence="12">
    <location>
        <begin position="119"/>
        <end position="139"/>
    </location>
</feature>
<dbReference type="AlphaFoldDB" id="A0A6B9IVX9"/>
<evidence type="ECO:0000256" key="11">
    <source>
        <dbReference type="RuleBase" id="RU004450"/>
    </source>
</evidence>
<feature type="transmembrane region" description="Helical" evidence="12">
    <location>
        <begin position="93"/>
        <end position="112"/>
    </location>
</feature>
<evidence type="ECO:0000256" key="8">
    <source>
        <dbReference type="ARBA" id="ARBA00023065"/>
    </source>
</evidence>
<dbReference type="GO" id="GO:0045259">
    <property type="term" value="C:proton-transporting ATP synthase complex"/>
    <property type="evidence" value="ECO:0007669"/>
    <property type="project" value="UniProtKB-KW"/>
</dbReference>
<dbReference type="CDD" id="cd00310">
    <property type="entry name" value="ATP-synt_Fo_a_6"/>
    <property type="match status" value="1"/>
</dbReference>
<dbReference type="EMBL" id="MG813492">
    <property type="protein sequence ID" value="QGZ10080.1"/>
    <property type="molecule type" value="Genomic_DNA"/>
</dbReference>